<proteinExistence type="predicted"/>
<dbReference type="InterPro" id="IPR049201">
    <property type="entry name" value="DUF6867"/>
</dbReference>
<feature type="domain" description="DUF6867" evidence="2">
    <location>
        <begin position="13"/>
        <end position="116"/>
    </location>
</feature>
<dbReference type="OrthoDB" id="9806174at2"/>
<gene>
    <name evidence="3" type="ORF">DFR52_10257</name>
</gene>
<sequence length="116" mass="13050">MEFQNALLWEVSPFEFLLVTVVLGGGAAWMTGRAVALGWGSNRILGFYIVLLTAAVRFIHFALFHGTLISLHYYVVDIVVLLAIAYIAKRHTRAGQMALQYTFKYTRSGPLSWKAR</sequence>
<evidence type="ECO:0000313" key="4">
    <source>
        <dbReference type="Proteomes" id="UP000246352"/>
    </source>
</evidence>
<keyword evidence="1" id="KW-0472">Membrane</keyword>
<reference evidence="3 4" key="1">
    <citation type="submission" date="2018-05" db="EMBL/GenBank/DDBJ databases">
        <title>Genomic Encyclopedia of Type Strains, Phase IV (KMG-IV): sequencing the most valuable type-strain genomes for metagenomic binning, comparative biology and taxonomic classification.</title>
        <authorList>
            <person name="Goeker M."/>
        </authorList>
    </citation>
    <scope>NUCLEOTIDE SEQUENCE [LARGE SCALE GENOMIC DNA]</scope>
    <source>
        <strain evidence="3 4">DSM 16791</strain>
    </source>
</reference>
<dbReference type="Proteomes" id="UP000246352">
    <property type="component" value="Unassembled WGS sequence"/>
</dbReference>
<feature type="transmembrane region" description="Helical" evidence="1">
    <location>
        <begin position="44"/>
        <end position="65"/>
    </location>
</feature>
<keyword evidence="1" id="KW-1133">Transmembrane helix</keyword>
<evidence type="ECO:0000313" key="3">
    <source>
        <dbReference type="EMBL" id="PWW01396.1"/>
    </source>
</evidence>
<comment type="caution">
    <text evidence="3">The sequence shown here is derived from an EMBL/GenBank/DDBJ whole genome shotgun (WGS) entry which is preliminary data.</text>
</comment>
<organism evidence="3 4">
    <name type="scientific">Hoeflea marina</name>
    <dbReference type="NCBI Taxonomy" id="274592"/>
    <lineage>
        <taxon>Bacteria</taxon>
        <taxon>Pseudomonadati</taxon>
        <taxon>Pseudomonadota</taxon>
        <taxon>Alphaproteobacteria</taxon>
        <taxon>Hyphomicrobiales</taxon>
        <taxon>Rhizobiaceae</taxon>
        <taxon>Hoeflea</taxon>
    </lineage>
</organism>
<name>A0A317PKT4_9HYPH</name>
<keyword evidence="4" id="KW-1185">Reference proteome</keyword>
<feature type="transmembrane region" description="Helical" evidence="1">
    <location>
        <begin position="71"/>
        <end position="88"/>
    </location>
</feature>
<accession>A0A317PKT4</accession>
<evidence type="ECO:0000259" key="2">
    <source>
        <dbReference type="Pfam" id="PF21741"/>
    </source>
</evidence>
<dbReference type="AlphaFoldDB" id="A0A317PKT4"/>
<dbReference type="Pfam" id="PF21741">
    <property type="entry name" value="DUF6867"/>
    <property type="match status" value="1"/>
</dbReference>
<feature type="transmembrane region" description="Helical" evidence="1">
    <location>
        <begin position="12"/>
        <end position="32"/>
    </location>
</feature>
<dbReference type="RefSeq" id="WP_110031217.1">
    <property type="nucleotide sequence ID" value="NZ_QGTR01000002.1"/>
</dbReference>
<evidence type="ECO:0000256" key="1">
    <source>
        <dbReference type="SAM" id="Phobius"/>
    </source>
</evidence>
<protein>
    <recommendedName>
        <fullName evidence="2">DUF6867 domain-containing protein</fullName>
    </recommendedName>
</protein>
<dbReference type="EMBL" id="QGTR01000002">
    <property type="protein sequence ID" value="PWW01396.1"/>
    <property type="molecule type" value="Genomic_DNA"/>
</dbReference>
<keyword evidence="1" id="KW-0812">Transmembrane</keyword>